<comment type="similarity">
    <text evidence="7">Belongs to the binding-protein-dependent transport system permease family.</text>
</comment>
<evidence type="ECO:0000259" key="8">
    <source>
        <dbReference type="PROSITE" id="PS50928"/>
    </source>
</evidence>
<proteinExistence type="inferred from homology"/>
<name>A0A7X4HB53_9BURK</name>
<evidence type="ECO:0000256" key="7">
    <source>
        <dbReference type="RuleBase" id="RU363032"/>
    </source>
</evidence>
<evidence type="ECO:0000256" key="5">
    <source>
        <dbReference type="ARBA" id="ARBA00022989"/>
    </source>
</evidence>
<dbReference type="GO" id="GO:0010438">
    <property type="term" value="P:cellular response to sulfur starvation"/>
    <property type="evidence" value="ECO:0007669"/>
    <property type="project" value="TreeGrafter"/>
</dbReference>
<dbReference type="Pfam" id="PF00528">
    <property type="entry name" value="BPD_transp_1"/>
    <property type="match status" value="1"/>
</dbReference>
<evidence type="ECO:0000256" key="3">
    <source>
        <dbReference type="ARBA" id="ARBA00022475"/>
    </source>
</evidence>
<feature type="transmembrane region" description="Helical" evidence="7">
    <location>
        <begin position="88"/>
        <end position="107"/>
    </location>
</feature>
<dbReference type="EMBL" id="WWCU01000010">
    <property type="protein sequence ID" value="MYN08001.1"/>
    <property type="molecule type" value="Genomic_DNA"/>
</dbReference>
<sequence length="331" mass="35076">MTIAAAYRPSRALHEEDPLAAAAFAAKPGAASAATTSGTAAAPASGAPSAAPAGTPKVALSLQTRPAPAVHPGRLPDSLADRWLAARWSAWTAPVLVLLLWSAATALEWAPPQILVSPWQVALTAAELVQSGELTDHLSVSLYRLFAGFALGGAAGLAAGVLLGLSKPLRAFVEPTFNVLRQLPTVALIPLFILVLGIGESFKVFIVAKATFFIVALAAHDAIRNISARYFEVASVYRFSRWNVIRRVALPAIVPDVLAGVRIALSRSWMVLVGAELLAADSGLGQMMEMGRQMFRLDVVMVGVVLTGVIGFGLDRSFRLIEQRLTRWKKG</sequence>
<feature type="transmembrane region" description="Helical" evidence="7">
    <location>
        <begin position="204"/>
        <end position="223"/>
    </location>
</feature>
<dbReference type="FunFam" id="1.10.3720.10:FF:000003">
    <property type="entry name" value="Aliphatic sulfonate ABC transporter permease"/>
    <property type="match status" value="1"/>
</dbReference>
<keyword evidence="5 7" id="KW-1133">Transmembrane helix</keyword>
<evidence type="ECO:0000313" key="9">
    <source>
        <dbReference type="EMBL" id="MYN08001.1"/>
    </source>
</evidence>
<comment type="subcellular location">
    <subcellularLocation>
        <location evidence="1 7">Cell membrane</location>
        <topology evidence="1 7">Multi-pass membrane protein</topology>
    </subcellularLocation>
</comment>
<keyword evidence="6 7" id="KW-0472">Membrane</keyword>
<protein>
    <submittedName>
        <fullName evidence="9">ABC transporter permease subunit</fullName>
    </submittedName>
</protein>
<dbReference type="GO" id="GO:0005886">
    <property type="term" value="C:plasma membrane"/>
    <property type="evidence" value="ECO:0007669"/>
    <property type="project" value="UniProtKB-SubCell"/>
</dbReference>
<feature type="transmembrane region" description="Helical" evidence="7">
    <location>
        <begin position="177"/>
        <end position="198"/>
    </location>
</feature>
<dbReference type="InterPro" id="IPR000515">
    <property type="entry name" value="MetI-like"/>
</dbReference>
<dbReference type="PANTHER" id="PTHR30151:SF25">
    <property type="entry name" value="TAURINE TRANSPORT SYSTEM PERMEASE PROTEIN TAUC"/>
    <property type="match status" value="1"/>
</dbReference>
<dbReference type="GO" id="GO:0042918">
    <property type="term" value="P:alkanesulfonate transmembrane transport"/>
    <property type="evidence" value="ECO:0007669"/>
    <property type="project" value="UniProtKB-ARBA"/>
</dbReference>
<evidence type="ECO:0000256" key="1">
    <source>
        <dbReference type="ARBA" id="ARBA00004651"/>
    </source>
</evidence>
<dbReference type="Gene3D" id="1.10.3720.10">
    <property type="entry name" value="MetI-like"/>
    <property type="match status" value="1"/>
</dbReference>
<gene>
    <name evidence="9" type="ORF">GTP77_11720</name>
</gene>
<evidence type="ECO:0000256" key="2">
    <source>
        <dbReference type="ARBA" id="ARBA00022448"/>
    </source>
</evidence>
<dbReference type="Proteomes" id="UP000450676">
    <property type="component" value="Unassembled WGS sequence"/>
</dbReference>
<dbReference type="CDD" id="cd06261">
    <property type="entry name" value="TM_PBP2"/>
    <property type="match status" value="1"/>
</dbReference>
<feature type="domain" description="ABC transmembrane type-1" evidence="8">
    <location>
        <begin position="138"/>
        <end position="318"/>
    </location>
</feature>
<evidence type="ECO:0000313" key="10">
    <source>
        <dbReference type="Proteomes" id="UP000450676"/>
    </source>
</evidence>
<evidence type="ECO:0000256" key="6">
    <source>
        <dbReference type="ARBA" id="ARBA00023136"/>
    </source>
</evidence>
<keyword evidence="4 7" id="KW-0812">Transmembrane</keyword>
<reference evidence="9 10" key="1">
    <citation type="submission" date="2019-12" db="EMBL/GenBank/DDBJ databases">
        <title>Novel species isolated from a subtropical stream in China.</title>
        <authorList>
            <person name="Lu H."/>
        </authorList>
    </citation>
    <scope>NUCLEOTIDE SEQUENCE [LARGE SCALE GENOMIC DNA]</scope>
    <source>
        <strain evidence="9 10">FT127W</strain>
    </source>
</reference>
<keyword evidence="3" id="KW-1003">Cell membrane</keyword>
<feature type="transmembrane region" description="Helical" evidence="7">
    <location>
        <begin position="142"/>
        <end position="165"/>
    </location>
</feature>
<dbReference type="InterPro" id="IPR035906">
    <property type="entry name" value="MetI-like_sf"/>
</dbReference>
<dbReference type="PROSITE" id="PS50928">
    <property type="entry name" value="ABC_TM1"/>
    <property type="match status" value="1"/>
</dbReference>
<dbReference type="PANTHER" id="PTHR30151">
    <property type="entry name" value="ALKANE SULFONATE ABC TRANSPORTER-RELATED, MEMBRANE SUBUNIT"/>
    <property type="match status" value="1"/>
</dbReference>
<organism evidence="9 10">
    <name type="scientific">Pseudoduganella aquatica</name>
    <dbReference type="NCBI Taxonomy" id="2660641"/>
    <lineage>
        <taxon>Bacteria</taxon>
        <taxon>Pseudomonadati</taxon>
        <taxon>Pseudomonadota</taxon>
        <taxon>Betaproteobacteria</taxon>
        <taxon>Burkholderiales</taxon>
        <taxon>Oxalobacteraceae</taxon>
        <taxon>Telluria group</taxon>
        <taxon>Pseudoduganella</taxon>
    </lineage>
</organism>
<dbReference type="RefSeq" id="WP_161072339.1">
    <property type="nucleotide sequence ID" value="NZ_WWCU01000010.1"/>
</dbReference>
<feature type="transmembrane region" description="Helical" evidence="7">
    <location>
        <begin position="244"/>
        <end position="265"/>
    </location>
</feature>
<keyword evidence="2 7" id="KW-0813">Transport</keyword>
<dbReference type="AlphaFoldDB" id="A0A7X4HB53"/>
<dbReference type="SUPFAM" id="SSF161098">
    <property type="entry name" value="MetI-like"/>
    <property type="match status" value="1"/>
</dbReference>
<comment type="caution">
    <text evidence="9">The sequence shown here is derived from an EMBL/GenBank/DDBJ whole genome shotgun (WGS) entry which is preliminary data.</text>
</comment>
<evidence type="ECO:0000256" key="4">
    <source>
        <dbReference type="ARBA" id="ARBA00022692"/>
    </source>
</evidence>
<feature type="transmembrane region" description="Helical" evidence="7">
    <location>
        <begin position="294"/>
        <end position="314"/>
    </location>
</feature>
<keyword evidence="10" id="KW-1185">Reference proteome</keyword>
<accession>A0A7X4HB53</accession>